<keyword evidence="2" id="KW-0812">Transmembrane</keyword>
<feature type="region of interest" description="Disordered" evidence="1">
    <location>
        <begin position="321"/>
        <end position="340"/>
    </location>
</feature>
<feature type="transmembrane region" description="Helical" evidence="2">
    <location>
        <begin position="149"/>
        <end position="172"/>
    </location>
</feature>
<dbReference type="AlphaFoldDB" id="A0A7U3SLU9"/>
<feature type="transmembrane region" description="Helical" evidence="2">
    <location>
        <begin position="87"/>
        <end position="110"/>
    </location>
</feature>
<protein>
    <submittedName>
        <fullName evidence="3">Uncharacterized protein</fullName>
    </submittedName>
</protein>
<dbReference type="EMBL" id="CP031389">
    <property type="protein sequence ID" value="QPH10034.1"/>
    <property type="molecule type" value="Genomic_DNA"/>
</dbReference>
<keyword evidence="2" id="KW-1133">Transmembrane helix</keyword>
<feature type="compositionally biased region" description="Polar residues" evidence="1">
    <location>
        <begin position="321"/>
        <end position="331"/>
    </location>
</feature>
<feature type="transmembrane region" description="Helical" evidence="2">
    <location>
        <begin position="116"/>
        <end position="137"/>
    </location>
</feature>
<feature type="region of interest" description="Disordered" evidence="1">
    <location>
        <begin position="496"/>
        <end position="518"/>
    </location>
</feature>
<accession>A0A7U3SLU9</accession>
<feature type="transmembrane region" description="Helical" evidence="2">
    <location>
        <begin position="192"/>
        <end position="222"/>
    </location>
</feature>
<keyword evidence="2" id="KW-0472">Membrane</keyword>
<feature type="compositionally biased region" description="Polar residues" evidence="1">
    <location>
        <begin position="496"/>
        <end position="510"/>
    </location>
</feature>
<reference evidence="3 4" key="1">
    <citation type="journal article" date="2018" name="PLoS Genet.">
        <title>Repeat elements organise 3D genome structure and mediate transcription in the filamentous fungus Epichloe festucae.</title>
        <authorList>
            <person name="Winter D.J."/>
            <person name="Ganley A.R.D."/>
            <person name="Young C.A."/>
            <person name="Liachko I."/>
            <person name="Schardl C.L."/>
            <person name="Dupont P.Y."/>
            <person name="Berry D."/>
            <person name="Ram A."/>
            <person name="Scott B."/>
            <person name="Cox M.P."/>
        </authorList>
    </citation>
    <scope>NUCLEOTIDE SEQUENCE [LARGE SCALE GENOMIC DNA]</scope>
    <source>
        <strain evidence="3 4">Fl1</strain>
    </source>
</reference>
<organism evidence="3 4">
    <name type="scientific">Epichloe festucae (strain Fl1)</name>
    <dbReference type="NCBI Taxonomy" id="877507"/>
    <lineage>
        <taxon>Eukaryota</taxon>
        <taxon>Fungi</taxon>
        <taxon>Dikarya</taxon>
        <taxon>Ascomycota</taxon>
        <taxon>Pezizomycotina</taxon>
        <taxon>Sordariomycetes</taxon>
        <taxon>Hypocreomycetidae</taxon>
        <taxon>Hypocreales</taxon>
        <taxon>Clavicipitaceae</taxon>
        <taxon>Epichloe</taxon>
    </lineage>
</organism>
<feature type="region of interest" description="Disordered" evidence="1">
    <location>
        <begin position="439"/>
        <end position="465"/>
    </location>
</feature>
<gene>
    <name evidence="3" type="ORF">C2857_001167</name>
</gene>
<proteinExistence type="predicted"/>
<evidence type="ECO:0000313" key="4">
    <source>
        <dbReference type="Proteomes" id="UP000594364"/>
    </source>
</evidence>
<name>A0A7U3SLU9_EPIFF</name>
<dbReference type="Proteomes" id="UP000594364">
    <property type="component" value="Chromosome 5"/>
</dbReference>
<dbReference type="OrthoDB" id="5404940at2759"/>
<evidence type="ECO:0000313" key="3">
    <source>
        <dbReference type="EMBL" id="QPH10034.1"/>
    </source>
</evidence>
<keyword evidence="4" id="KW-1185">Reference proteome</keyword>
<evidence type="ECO:0000256" key="1">
    <source>
        <dbReference type="SAM" id="MobiDB-lite"/>
    </source>
</evidence>
<sequence>MGASPPFMYCAERGYNTAFPINTFDPKAVTRASWEPKPKKTAQNKPLISFNRHPDAHALLLPHQNSHYIPFGGQTKRWIKRLRGVQLLCRILEFNGALGALILLILVTNIDEVTGWIMRILPGVAMIHCLYAIYHLCRKASGRTPGSSSAYHVFAAIFDLVVVSMYAFGAFSAHQESSLWTTRLSDQNLMRYFVPAIYYMIIAVAGIHLISLSISLWLGVVFRRISLMPPDMNPLEDNLTARPFHKRNKSSITTASSIFEKKRHLTSTKQQNDLGFELDSSPQAPVVPFLHTRESSGSSGSSVRSNVSFIHLPNRQYQILPGSSPQGSVQAAPSKRYSVPMPPEVGAYSAISTADQNSQLQCPIRDIQKVRPGKFTETWLPTESLVSRTNHRHYMMSKPVVTSRRTNHNRKEYDTLAQTLKDESLSGDSDFEREHSMAYDRPQRGVGAHPNPLRSHPTGGPKQKGNAGIFAAAARPANREHYSLSEMSGNMRRISNSQDFTDQTDGAQSPSKRHRDSSIQLDVGGVRKVSSGIDYGMGYRRNVSGKVAEEGRGFW</sequence>
<evidence type="ECO:0000256" key="2">
    <source>
        <dbReference type="SAM" id="Phobius"/>
    </source>
</evidence>